<dbReference type="Gene3D" id="3.10.450.40">
    <property type="match status" value="1"/>
</dbReference>
<evidence type="ECO:0000313" key="3">
    <source>
        <dbReference type="EMBL" id="PHO18121.1"/>
    </source>
</evidence>
<feature type="domain" description="IraD/Gp25-like" evidence="1">
    <location>
        <begin position="26"/>
        <end position="108"/>
    </location>
</feature>
<dbReference type="Proteomes" id="UP000221222">
    <property type="component" value="Unassembled WGS sequence"/>
</dbReference>
<evidence type="ECO:0000259" key="1">
    <source>
        <dbReference type="Pfam" id="PF04965"/>
    </source>
</evidence>
<name>A0A2G1DI19_9BACT</name>
<reference evidence="3 4" key="1">
    <citation type="submission" date="2017-09" db="EMBL/GenBank/DDBJ databases">
        <title>Arcobacter canalis sp. nov., a new species isolated from a water canal contaminated with urban sewage.</title>
        <authorList>
            <person name="Perez-Cataluna A."/>
            <person name="Salas-Masso N."/>
            <person name="Figueras M.J."/>
        </authorList>
    </citation>
    <scope>NUCLEOTIDE SEQUENCE [LARGE SCALE GENOMIC DNA]</scope>
    <source>
        <strain evidence="3 4">F98-3</strain>
    </source>
</reference>
<dbReference type="EMBL" id="CP032098">
    <property type="protein sequence ID" value="AXX92433.1"/>
    <property type="molecule type" value="Genomic_DNA"/>
</dbReference>
<dbReference type="AlphaFoldDB" id="A0A2G1DI19"/>
<dbReference type="InterPro" id="IPR007048">
    <property type="entry name" value="IraD/Gp25-like"/>
</dbReference>
<dbReference type="Proteomes" id="UP000262712">
    <property type="component" value="Chromosome"/>
</dbReference>
<dbReference type="InterPro" id="IPR017737">
    <property type="entry name" value="TssE1-like"/>
</dbReference>
<sequence length="138" mass="15698">MYKGSLFERLSSSFDDNLYDTTEEALYASIANNLSRIFSSNAGSAEIAKDYGKIDLNNINLSMKDSIELIEKNSEDTIKKFEPRLYKTKVGVSRENLSFNEMTIFIQGYLVVKGKSKKVSFKANLLKNGKVRVYRNDI</sequence>
<evidence type="ECO:0000313" key="4">
    <source>
        <dbReference type="Proteomes" id="UP000221222"/>
    </source>
</evidence>
<dbReference type="KEGG" id="amol:AMOL_1463"/>
<gene>
    <name evidence="2" type="primary">tssE</name>
    <name evidence="2" type="ORF">AMOL_1463</name>
    <name evidence="3" type="ORF">CPU12_06530</name>
</gene>
<dbReference type="EMBL" id="NXFY01000008">
    <property type="protein sequence ID" value="PHO18121.1"/>
    <property type="molecule type" value="Genomic_DNA"/>
</dbReference>
<evidence type="ECO:0000313" key="2">
    <source>
        <dbReference type="EMBL" id="AXX92433.1"/>
    </source>
</evidence>
<reference evidence="2 5" key="2">
    <citation type="submission" date="2018-08" db="EMBL/GenBank/DDBJ databases">
        <title>Complete genome of the Arcobacter molluscorum type strain LMG 25693.</title>
        <authorList>
            <person name="Miller W.G."/>
            <person name="Yee E."/>
            <person name="Bono J.L."/>
        </authorList>
    </citation>
    <scope>NUCLEOTIDE SEQUENCE [LARGE SCALE GENOMIC DNA]</scope>
    <source>
        <strain evidence="2 5">CECT 7696</strain>
    </source>
</reference>
<evidence type="ECO:0000313" key="5">
    <source>
        <dbReference type="Proteomes" id="UP000262712"/>
    </source>
</evidence>
<dbReference type="Pfam" id="PF04965">
    <property type="entry name" value="GPW_gp25"/>
    <property type="match status" value="1"/>
</dbReference>
<protein>
    <submittedName>
        <fullName evidence="3">Type VI secretion system baseplate subunit TssE</fullName>
    </submittedName>
    <submittedName>
        <fullName evidence="2">Type VI secretion system, baseplate protein</fullName>
    </submittedName>
</protein>
<dbReference type="NCBIfam" id="TIGR03357">
    <property type="entry name" value="VI_zyme"/>
    <property type="match status" value="1"/>
</dbReference>
<accession>A0A2G1DI19</accession>
<dbReference type="SUPFAM" id="SSF160719">
    <property type="entry name" value="gpW/gp25-like"/>
    <property type="match status" value="1"/>
</dbReference>
<organism evidence="3 4">
    <name type="scientific">Malaciobacter molluscorum LMG 25693</name>
    <dbReference type="NCBI Taxonomy" id="870501"/>
    <lineage>
        <taxon>Bacteria</taxon>
        <taxon>Pseudomonadati</taxon>
        <taxon>Campylobacterota</taxon>
        <taxon>Epsilonproteobacteria</taxon>
        <taxon>Campylobacterales</taxon>
        <taxon>Arcobacteraceae</taxon>
        <taxon>Malaciobacter</taxon>
    </lineage>
</organism>
<keyword evidence="4" id="KW-1185">Reference proteome</keyword>
<proteinExistence type="predicted"/>
<dbReference type="RefSeq" id="WP_099342297.1">
    <property type="nucleotide sequence ID" value="NZ_CP032098.1"/>
</dbReference>